<feature type="chain" id="PRO_5014908424" evidence="1">
    <location>
        <begin position="29"/>
        <end position="118"/>
    </location>
</feature>
<dbReference type="AlphaFoldDB" id="A0A2M3ZPX5"/>
<keyword evidence="1" id="KW-0732">Signal</keyword>
<dbReference type="PROSITE" id="PS51257">
    <property type="entry name" value="PROKAR_LIPOPROTEIN"/>
    <property type="match status" value="1"/>
</dbReference>
<protein>
    <submittedName>
        <fullName evidence="2">Putative secreted peptide</fullName>
    </submittedName>
</protein>
<accession>A0A2M3ZPX5</accession>
<proteinExistence type="predicted"/>
<evidence type="ECO:0000313" key="2">
    <source>
        <dbReference type="EMBL" id="MBW30589.1"/>
    </source>
</evidence>
<reference evidence="2" key="1">
    <citation type="submission" date="2018-01" db="EMBL/GenBank/DDBJ databases">
        <title>An insight into the sialome of Amazonian anophelines.</title>
        <authorList>
            <person name="Ribeiro J.M."/>
            <person name="Scarpassa V."/>
            <person name="Calvo E."/>
        </authorList>
    </citation>
    <scope>NUCLEOTIDE SEQUENCE</scope>
    <source>
        <tissue evidence="2">Salivary glands</tissue>
    </source>
</reference>
<feature type="signal peptide" evidence="1">
    <location>
        <begin position="1"/>
        <end position="28"/>
    </location>
</feature>
<organism evidence="2">
    <name type="scientific">Anopheles braziliensis</name>
    <dbReference type="NCBI Taxonomy" id="58242"/>
    <lineage>
        <taxon>Eukaryota</taxon>
        <taxon>Metazoa</taxon>
        <taxon>Ecdysozoa</taxon>
        <taxon>Arthropoda</taxon>
        <taxon>Hexapoda</taxon>
        <taxon>Insecta</taxon>
        <taxon>Pterygota</taxon>
        <taxon>Neoptera</taxon>
        <taxon>Endopterygota</taxon>
        <taxon>Diptera</taxon>
        <taxon>Nematocera</taxon>
        <taxon>Culicoidea</taxon>
        <taxon>Culicidae</taxon>
        <taxon>Anophelinae</taxon>
        <taxon>Anopheles</taxon>
    </lineage>
</organism>
<dbReference type="EMBL" id="GGFM01009838">
    <property type="protein sequence ID" value="MBW30589.1"/>
    <property type="molecule type" value="Transcribed_RNA"/>
</dbReference>
<evidence type="ECO:0000256" key="1">
    <source>
        <dbReference type="SAM" id="SignalP"/>
    </source>
</evidence>
<sequence length="118" mass="13128">MTWRRMVPAQWFNGRALLGLFWLLACEACERWMEPDGTMDGGDIPWSVLAAAQAAAWRSPHGVCFWCSNPAFSHPSSYTPPSFICSSSFPVPYHRRLPPYRVSPATADLTTTTTTSST</sequence>
<name>A0A2M3ZPX5_9DIPT</name>